<organism evidence="2 3">
    <name type="scientific">Amycolatopsis halotolerans</name>
    <dbReference type="NCBI Taxonomy" id="330083"/>
    <lineage>
        <taxon>Bacteria</taxon>
        <taxon>Bacillati</taxon>
        <taxon>Actinomycetota</taxon>
        <taxon>Actinomycetes</taxon>
        <taxon>Pseudonocardiales</taxon>
        <taxon>Pseudonocardiaceae</taxon>
        <taxon>Amycolatopsis</taxon>
    </lineage>
</organism>
<dbReference type="PROSITE" id="PS51186">
    <property type="entry name" value="GNAT"/>
    <property type="match status" value="1"/>
</dbReference>
<proteinExistence type="predicted"/>
<dbReference type="InterPro" id="IPR000182">
    <property type="entry name" value="GNAT_dom"/>
</dbReference>
<feature type="domain" description="N-acetyltransferase" evidence="1">
    <location>
        <begin position="125"/>
        <end position="267"/>
    </location>
</feature>
<dbReference type="CDD" id="cd04301">
    <property type="entry name" value="NAT_SF"/>
    <property type="match status" value="1"/>
</dbReference>
<dbReference type="Pfam" id="PF00583">
    <property type="entry name" value="Acetyltransf_1"/>
    <property type="match status" value="1"/>
</dbReference>
<dbReference type="Proteomes" id="UP001595764">
    <property type="component" value="Unassembled WGS sequence"/>
</dbReference>
<dbReference type="InterPro" id="IPR016181">
    <property type="entry name" value="Acyl_CoA_acyltransferase"/>
</dbReference>
<dbReference type="Gene3D" id="3.40.630.30">
    <property type="match status" value="1"/>
</dbReference>
<keyword evidence="2" id="KW-0808">Transferase</keyword>
<protein>
    <submittedName>
        <fullName evidence="2">GNAT family N-acetyltransferase</fullName>
        <ecNumber evidence="2">2.3.-.-</ecNumber>
    </submittedName>
</protein>
<evidence type="ECO:0000259" key="1">
    <source>
        <dbReference type="PROSITE" id="PS51186"/>
    </source>
</evidence>
<dbReference type="EC" id="2.3.-.-" evidence="2"/>
<dbReference type="GO" id="GO:0016746">
    <property type="term" value="F:acyltransferase activity"/>
    <property type="evidence" value="ECO:0007669"/>
    <property type="project" value="UniProtKB-KW"/>
</dbReference>
<dbReference type="SUPFAM" id="SSF55729">
    <property type="entry name" value="Acyl-CoA N-acyltransferases (Nat)"/>
    <property type="match status" value="1"/>
</dbReference>
<comment type="caution">
    <text evidence="2">The sequence shown here is derived from an EMBL/GenBank/DDBJ whole genome shotgun (WGS) entry which is preliminary data.</text>
</comment>
<evidence type="ECO:0000313" key="2">
    <source>
        <dbReference type="EMBL" id="MFC3517500.1"/>
    </source>
</evidence>
<sequence length="271" mass="28788">MPDAARLLAAYDREVRQAELTQAEPGQQLTLDGPLARLTGGRRGFVSGPPDLGVTGAALDELIARQRAFFAARGEEFEWKTRSHDRPAELPERLLAAGFTPEETETVLIAPLDSVAASAPPSADIVVREADGDDDLLRIATLSATVFGHEEAAVAADLLARARADSGTTTHVVAEADGRFVAASRLELVPGTGFAGLWGGATLPEWRGRGLYRALVAHRVGAARARGVDYLQVDALPTSRPILERLGFTAVTETTPYVWSPLSRSGASRTA</sequence>
<keyword evidence="2" id="KW-0012">Acyltransferase</keyword>
<dbReference type="RefSeq" id="WP_377873543.1">
    <property type="nucleotide sequence ID" value="NZ_JBHMAY010000053.1"/>
</dbReference>
<evidence type="ECO:0000313" key="3">
    <source>
        <dbReference type="Proteomes" id="UP001595764"/>
    </source>
</evidence>
<dbReference type="EMBL" id="JBHRWI010000079">
    <property type="protein sequence ID" value="MFC3517500.1"/>
    <property type="molecule type" value="Genomic_DNA"/>
</dbReference>
<name>A0ABV7QWR9_9PSEU</name>
<accession>A0ABV7QWR9</accession>
<reference evidence="3" key="1">
    <citation type="journal article" date="2019" name="Int. J. Syst. Evol. Microbiol.">
        <title>The Global Catalogue of Microorganisms (GCM) 10K type strain sequencing project: providing services to taxonomists for standard genome sequencing and annotation.</title>
        <authorList>
            <consortium name="The Broad Institute Genomics Platform"/>
            <consortium name="The Broad Institute Genome Sequencing Center for Infectious Disease"/>
            <person name="Wu L."/>
            <person name="Ma J."/>
        </authorList>
    </citation>
    <scope>NUCLEOTIDE SEQUENCE [LARGE SCALE GENOMIC DNA]</scope>
    <source>
        <strain evidence="3">CGMCC 4.7682</strain>
    </source>
</reference>
<gene>
    <name evidence="2" type="ORF">ACFORO_45585</name>
</gene>
<keyword evidence="3" id="KW-1185">Reference proteome</keyword>